<protein>
    <recommendedName>
        <fullName evidence="3">TonB-dependent receptor plug domain-containing protein</fullName>
    </recommendedName>
</protein>
<gene>
    <name evidence="1" type="ORF">HK413_10280</name>
</gene>
<accession>A0ABX1W2R0</accession>
<dbReference type="InterPro" id="IPR023997">
    <property type="entry name" value="TonB-dep_OMP_SusC/RagA_CS"/>
</dbReference>
<dbReference type="SUPFAM" id="SSF56935">
    <property type="entry name" value="Porins"/>
    <property type="match status" value="1"/>
</dbReference>
<evidence type="ECO:0008006" key="3">
    <source>
        <dbReference type="Google" id="ProtNLM"/>
    </source>
</evidence>
<comment type="caution">
    <text evidence="1">The sequence shown here is derived from an EMBL/GenBank/DDBJ whole genome shotgun (WGS) entry which is preliminary data.</text>
</comment>
<dbReference type="EMBL" id="JABFCR010000045">
    <property type="protein sequence ID" value="NNU34420.1"/>
    <property type="molecule type" value="Genomic_DNA"/>
</dbReference>
<dbReference type="NCBIfam" id="TIGR04057">
    <property type="entry name" value="SusC_RagA_signa"/>
    <property type="match status" value="1"/>
</dbReference>
<evidence type="ECO:0000313" key="1">
    <source>
        <dbReference type="EMBL" id="NNU34420.1"/>
    </source>
</evidence>
<keyword evidence="2" id="KW-1185">Reference proteome</keyword>
<evidence type="ECO:0000313" key="2">
    <source>
        <dbReference type="Proteomes" id="UP000566071"/>
    </source>
</evidence>
<dbReference type="Gene3D" id="2.170.130.10">
    <property type="entry name" value="TonB-dependent receptor, plug domain"/>
    <property type="match status" value="1"/>
</dbReference>
<dbReference type="Proteomes" id="UP000566071">
    <property type="component" value="Unassembled WGS sequence"/>
</dbReference>
<organism evidence="1 2">
    <name type="scientific">Mucilaginibacter humi</name>
    <dbReference type="NCBI Taxonomy" id="2732510"/>
    <lineage>
        <taxon>Bacteria</taxon>
        <taxon>Pseudomonadati</taxon>
        <taxon>Bacteroidota</taxon>
        <taxon>Sphingobacteriia</taxon>
        <taxon>Sphingobacteriales</taxon>
        <taxon>Sphingobacteriaceae</taxon>
        <taxon>Mucilaginibacter</taxon>
    </lineage>
</organism>
<sequence>MNPNDIENVTVLKDAAAASIWGARAGNGVIVITTKKAKPGQSLRVSVNANLTLSPKPDLFSANQLSVGSFIGLEKYLFAQGNYANLFTDPTHPPISGVVEILQQQKDGTLTQAQADGQINRLAGQDVRNDMRQYLYRPAAVQQYSLNLAGSGNHSRYLFSAGYDKNLTNLNGNGNQRITVRSNNSIDLTKKWQLQTDIILAHNSSTDNSPGGYGNYSFTGNISPYARLVNPDGSPAAVDVFYRGQYTDTAGHGKLLDWKYRPLQELANNDNTSTANDILFNAGTAYKLLTGSALI</sequence>
<proteinExistence type="predicted"/>
<reference evidence="1 2" key="1">
    <citation type="submission" date="2020-05" db="EMBL/GenBank/DDBJ databases">
        <authorList>
            <person name="Khan S.A."/>
            <person name="Jeon C.O."/>
            <person name="Chun B.H."/>
        </authorList>
    </citation>
    <scope>NUCLEOTIDE SEQUENCE [LARGE SCALE GENOMIC DNA]</scope>
    <source>
        <strain evidence="1 2">S1162</strain>
    </source>
</reference>
<dbReference type="InterPro" id="IPR037066">
    <property type="entry name" value="Plug_dom_sf"/>
</dbReference>
<name>A0ABX1W2R0_9SPHI</name>